<evidence type="ECO:0000256" key="3">
    <source>
        <dbReference type="ARBA" id="ARBA00022729"/>
    </source>
</evidence>
<name>A0A940WPS9_9ACTN</name>
<dbReference type="RefSeq" id="WP_210156647.1">
    <property type="nucleotide sequence ID" value="NZ_JAFCNB010000007.1"/>
</dbReference>
<reference evidence="5" key="1">
    <citation type="submission" date="2021-02" db="EMBL/GenBank/DDBJ databases">
        <title>Draft genome sequence of Microbispora sp. RL4-1S isolated from rice leaves in Thailand.</title>
        <authorList>
            <person name="Muangham S."/>
            <person name="Duangmal K."/>
        </authorList>
    </citation>
    <scope>NUCLEOTIDE SEQUENCE</scope>
    <source>
        <strain evidence="5">RL4-1S</strain>
    </source>
</reference>
<evidence type="ECO:0000313" key="5">
    <source>
        <dbReference type="EMBL" id="MBP2705300.1"/>
    </source>
</evidence>
<dbReference type="Gene3D" id="3.40.190.10">
    <property type="entry name" value="Periplasmic binding protein-like II"/>
    <property type="match status" value="2"/>
</dbReference>
<evidence type="ECO:0000313" key="6">
    <source>
        <dbReference type="Proteomes" id="UP000674234"/>
    </source>
</evidence>
<dbReference type="GO" id="GO:0042597">
    <property type="term" value="C:periplasmic space"/>
    <property type="evidence" value="ECO:0007669"/>
    <property type="project" value="UniProtKB-SubCell"/>
</dbReference>
<comment type="similarity">
    <text evidence="2">Belongs to the bacterial solute-binding protein SsuA/TauA family.</text>
</comment>
<sequence>MGHTFLVLMASVITLTACSGSDTGSTSTNANGPEKTTLKVGILPIPDAAPIQIAIDKGFFKEEGLSIDLSIEEGAAKALPKVAGGTLDVTLANYVSAFSIQQAGLGKFKIIADSFQAAPDTFVIMVAKDSPIKTPADLAGKKIAVNTLNNIGTLAVTQTLKVSGVTVNPSQFVPMPLPDMAAALKNGTVDAAWMAEPFISINQKQGAQKLVDSMAGPTADFPVAGWGVSEDFYNKNPKTVAAFQRAVAKAQQLASTDRKVVEAALPKYSKIDAATAAVITLGKYPTTLNEGRLQRVADLMTELGYLKGHFDVKPLIAAPSTAG</sequence>
<dbReference type="PANTHER" id="PTHR30024">
    <property type="entry name" value="ALIPHATIC SULFONATES-BINDING PROTEIN-RELATED"/>
    <property type="match status" value="1"/>
</dbReference>
<dbReference type="SMART" id="SM00062">
    <property type="entry name" value="PBPb"/>
    <property type="match status" value="1"/>
</dbReference>
<dbReference type="InterPro" id="IPR015168">
    <property type="entry name" value="SsuA/THI5"/>
</dbReference>
<gene>
    <name evidence="5" type="ORF">JOL79_15900</name>
</gene>
<dbReference type="InterPro" id="IPR001638">
    <property type="entry name" value="Solute-binding_3/MltF_N"/>
</dbReference>
<comment type="caution">
    <text evidence="5">The sequence shown here is derived from an EMBL/GenBank/DDBJ whole genome shotgun (WGS) entry which is preliminary data.</text>
</comment>
<feature type="domain" description="Solute-binding protein family 3/N-terminal" evidence="4">
    <location>
        <begin position="37"/>
        <end position="263"/>
    </location>
</feature>
<organism evidence="5 6">
    <name type="scientific">Microbispora oryzae</name>
    <dbReference type="NCBI Taxonomy" id="2806554"/>
    <lineage>
        <taxon>Bacteria</taxon>
        <taxon>Bacillati</taxon>
        <taxon>Actinomycetota</taxon>
        <taxon>Actinomycetes</taxon>
        <taxon>Streptosporangiales</taxon>
        <taxon>Streptosporangiaceae</taxon>
        <taxon>Microbispora</taxon>
    </lineage>
</organism>
<accession>A0A940WPS9</accession>
<evidence type="ECO:0000259" key="4">
    <source>
        <dbReference type="SMART" id="SM00062"/>
    </source>
</evidence>
<dbReference type="Proteomes" id="UP000674234">
    <property type="component" value="Unassembled WGS sequence"/>
</dbReference>
<dbReference type="SUPFAM" id="SSF53850">
    <property type="entry name" value="Periplasmic binding protein-like II"/>
    <property type="match status" value="1"/>
</dbReference>
<dbReference type="PANTHER" id="PTHR30024:SF47">
    <property type="entry name" value="TAURINE-BINDING PERIPLASMIC PROTEIN"/>
    <property type="match status" value="1"/>
</dbReference>
<protein>
    <submittedName>
        <fullName evidence="5">ABC transporter substrate-binding protein</fullName>
    </submittedName>
</protein>
<keyword evidence="3" id="KW-0732">Signal</keyword>
<evidence type="ECO:0000256" key="1">
    <source>
        <dbReference type="ARBA" id="ARBA00004418"/>
    </source>
</evidence>
<comment type="subcellular location">
    <subcellularLocation>
        <location evidence="1">Periplasm</location>
    </subcellularLocation>
</comment>
<dbReference type="Pfam" id="PF09084">
    <property type="entry name" value="NMT1"/>
    <property type="match status" value="1"/>
</dbReference>
<keyword evidence="6" id="KW-1185">Reference proteome</keyword>
<dbReference type="EMBL" id="JAFCNB010000007">
    <property type="protein sequence ID" value="MBP2705300.1"/>
    <property type="molecule type" value="Genomic_DNA"/>
</dbReference>
<dbReference type="AlphaFoldDB" id="A0A940WPS9"/>
<evidence type="ECO:0000256" key="2">
    <source>
        <dbReference type="ARBA" id="ARBA00010742"/>
    </source>
</evidence>
<proteinExistence type="inferred from homology"/>